<comment type="caution">
    <text evidence="1">The sequence shown here is derived from an EMBL/GenBank/DDBJ whole genome shotgun (WGS) entry which is preliminary data.</text>
</comment>
<dbReference type="GO" id="GO:0005975">
    <property type="term" value="P:carbohydrate metabolic process"/>
    <property type="evidence" value="ECO:0007669"/>
    <property type="project" value="InterPro"/>
</dbReference>
<evidence type="ECO:0008006" key="3">
    <source>
        <dbReference type="Google" id="ProtNLM"/>
    </source>
</evidence>
<keyword evidence="2" id="KW-1185">Reference proteome</keyword>
<dbReference type="PANTHER" id="PTHR47791">
    <property type="entry name" value="MEIOTICALLY UP-REGULATED GENE 191 PROTEIN"/>
    <property type="match status" value="1"/>
</dbReference>
<sequence length="538" mass="60894">MIFIAVISCCTFFNLRKNDSQKASNVIIEVVKRVKLHQAAGYIESTIIVWYTSRIPRYEWSAKCCEFKTTFYITRMGAKTTGELTIGDTSSPNEALQWAEVVATRLVSCYYNASSGIWWNELAWQSGNTLESLANFLRIRNSSLKYVFNQTYTKTAWDVGGECFDDYQHWLLGWIQAYSVDPNINYLYRAADIYDIIVTRAWNATKCRGGIDWCPKNSYKNAITNELFLTSSMRLHPYASLLRKPPSYYLDWALKEWHWFEQTTMINNNYLINDGLNDDTCLNNNQTTWTYNQGVILSGLAMLANATNNATLLTIAQNIADATIHYLTYPPSQQILREPCEPNCDNDQKLFKGIFIRHLSYLLAYVKDPVHAQKYRSFIQQNAISLWTTDRCEGDGLFGVVWNATMSATACDPSRDAATTSAALDLFVAAAQTGNGPVITAKWMLLGMGNCMDGRNESMANIYRSGVSESVCRETSESDVGAVAYDYELKCDGSRFCRIRTLSDRHATPEGWTYEDGNALTVTNTNGRALVNCYLRTD</sequence>
<accession>A0A813YDR1</accession>
<protein>
    <recommendedName>
        <fullName evidence="3">Mannan endo-1,6-alpha-mannosidase</fullName>
    </recommendedName>
</protein>
<dbReference type="Gene3D" id="1.50.10.20">
    <property type="match status" value="1"/>
</dbReference>
<proteinExistence type="predicted"/>
<dbReference type="Pfam" id="PF03663">
    <property type="entry name" value="Glyco_hydro_76"/>
    <property type="match status" value="1"/>
</dbReference>
<dbReference type="InterPro" id="IPR005198">
    <property type="entry name" value="Glyco_hydro_76"/>
</dbReference>
<organism evidence="1 2">
    <name type="scientific">Adineta ricciae</name>
    <name type="common">Rotifer</name>
    <dbReference type="NCBI Taxonomy" id="249248"/>
    <lineage>
        <taxon>Eukaryota</taxon>
        <taxon>Metazoa</taxon>
        <taxon>Spiralia</taxon>
        <taxon>Gnathifera</taxon>
        <taxon>Rotifera</taxon>
        <taxon>Eurotatoria</taxon>
        <taxon>Bdelloidea</taxon>
        <taxon>Adinetida</taxon>
        <taxon>Adinetidae</taxon>
        <taxon>Adineta</taxon>
    </lineage>
</organism>
<dbReference type="EMBL" id="CAJNOR010000334">
    <property type="protein sequence ID" value="CAF0882900.1"/>
    <property type="molecule type" value="Genomic_DNA"/>
</dbReference>
<dbReference type="SUPFAM" id="SSF48208">
    <property type="entry name" value="Six-hairpin glycosidases"/>
    <property type="match status" value="1"/>
</dbReference>
<evidence type="ECO:0000313" key="1">
    <source>
        <dbReference type="EMBL" id="CAF0882900.1"/>
    </source>
</evidence>
<dbReference type="AlphaFoldDB" id="A0A813YDR1"/>
<dbReference type="Proteomes" id="UP000663828">
    <property type="component" value="Unassembled WGS sequence"/>
</dbReference>
<evidence type="ECO:0000313" key="2">
    <source>
        <dbReference type="Proteomes" id="UP000663828"/>
    </source>
</evidence>
<reference evidence="1" key="1">
    <citation type="submission" date="2021-02" db="EMBL/GenBank/DDBJ databases">
        <authorList>
            <person name="Nowell W R."/>
        </authorList>
    </citation>
    <scope>NUCLEOTIDE SEQUENCE</scope>
</reference>
<dbReference type="InterPro" id="IPR008928">
    <property type="entry name" value="6-hairpin_glycosidase_sf"/>
</dbReference>
<gene>
    <name evidence="1" type="ORF">XAT740_LOCUS7096</name>
</gene>
<name>A0A813YDR1_ADIRI</name>
<dbReference type="InterPro" id="IPR053169">
    <property type="entry name" value="MUG_Protein"/>
</dbReference>
<dbReference type="PANTHER" id="PTHR47791:SF3">
    <property type="entry name" value="MEIOTICALLY UP-REGULATED GENE 191 PROTEIN"/>
    <property type="match status" value="1"/>
</dbReference>